<gene>
    <name evidence="1" type="ORF">DSO57_1030840</name>
</gene>
<comment type="caution">
    <text evidence="1">The sequence shown here is derived from an EMBL/GenBank/DDBJ whole genome shotgun (WGS) entry which is preliminary data.</text>
</comment>
<evidence type="ECO:0000313" key="1">
    <source>
        <dbReference type="EMBL" id="KAJ9087676.1"/>
    </source>
</evidence>
<accession>A0ACC2UM39</accession>
<keyword evidence="2" id="KW-1185">Reference proteome</keyword>
<evidence type="ECO:0000313" key="2">
    <source>
        <dbReference type="Proteomes" id="UP001165960"/>
    </source>
</evidence>
<organism evidence="1 2">
    <name type="scientific">Entomophthora muscae</name>
    <dbReference type="NCBI Taxonomy" id="34485"/>
    <lineage>
        <taxon>Eukaryota</taxon>
        <taxon>Fungi</taxon>
        <taxon>Fungi incertae sedis</taxon>
        <taxon>Zoopagomycota</taxon>
        <taxon>Entomophthoromycotina</taxon>
        <taxon>Entomophthoromycetes</taxon>
        <taxon>Entomophthorales</taxon>
        <taxon>Entomophthoraceae</taxon>
        <taxon>Entomophthora</taxon>
    </lineage>
</organism>
<dbReference type="EMBL" id="QTSX02000216">
    <property type="protein sequence ID" value="KAJ9087676.1"/>
    <property type="molecule type" value="Genomic_DNA"/>
</dbReference>
<protein>
    <submittedName>
        <fullName evidence="1">Uncharacterized protein</fullName>
    </submittedName>
</protein>
<proteinExistence type="predicted"/>
<name>A0ACC2UM39_9FUNG</name>
<sequence>MSAIKDAKSISIYSPNLLILKRNGVAQGPTCDVKQELLLSLKHVLADSPKFESVDGDLRVFLPKLPEDLELASEDVEITVKIFLLDPSVPPESSNINVALDTTLKWLNVKKADLLVLAFHGLLLQDDSEETQYKLDSIQISDIWKSIEKQNSDKKANELGVCEFSKTMLQSLLSSAIIKPTVNQVNLSDCCVIPKSLRDYAKSENVKLFTHNDPNDLVSSADFNALLSESGADASFQPKWASRYSITYKLRGIVASRGYIVHAKCP</sequence>
<reference evidence="1" key="1">
    <citation type="submission" date="2022-04" db="EMBL/GenBank/DDBJ databases">
        <title>Genome of the entomopathogenic fungus Entomophthora muscae.</title>
        <authorList>
            <person name="Elya C."/>
            <person name="Lovett B.R."/>
            <person name="Lee E."/>
            <person name="Macias A.M."/>
            <person name="Hajek A.E."/>
            <person name="De Bivort B.L."/>
            <person name="Kasson M.T."/>
            <person name="De Fine Licht H.H."/>
            <person name="Stajich J.E."/>
        </authorList>
    </citation>
    <scope>NUCLEOTIDE SEQUENCE</scope>
    <source>
        <strain evidence="1">Berkeley</strain>
    </source>
</reference>
<dbReference type="Proteomes" id="UP001165960">
    <property type="component" value="Unassembled WGS sequence"/>
</dbReference>